<dbReference type="InterPro" id="IPR038763">
    <property type="entry name" value="DHH_sf"/>
</dbReference>
<reference evidence="1 2" key="1">
    <citation type="submission" date="2011-02" db="EMBL/GenBank/DDBJ databases">
        <title>The Genome Sequence of Sphaeroforma arctica JP610.</title>
        <authorList>
            <consortium name="The Broad Institute Genome Sequencing Platform"/>
            <person name="Russ C."/>
            <person name="Cuomo C."/>
            <person name="Young S.K."/>
            <person name="Zeng Q."/>
            <person name="Gargeya S."/>
            <person name="Alvarado L."/>
            <person name="Berlin A."/>
            <person name="Chapman S.B."/>
            <person name="Chen Z."/>
            <person name="Freedman E."/>
            <person name="Gellesch M."/>
            <person name="Goldberg J."/>
            <person name="Griggs A."/>
            <person name="Gujja S."/>
            <person name="Heilman E."/>
            <person name="Heiman D."/>
            <person name="Howarth C."/>
            <person name="Mehta T."/>
            <person name="Neiman D."/>
            <person name="Pearson M."/>
            <person name="Roberts A."/>
            <person name="Saif S."/>
            <person name="Shea T."/>
            <person name="Shenoy N."/>
            <person name="Sisk P."/>
            <person name="Stolte C."/>
            <person name="Sykes S."/>
            <person name="White J."/>
            <person name="Yandava C."/>
            <person name="Burger G."/>
            <person name="Gray M.W."/>
            <person name="Holland P.W.H."/>
            <person name="King N."/>
            <person name="Lang F.B.F."/>
            <person name="Roger A.J."/>
            <person name="Ruiz-Trillo I."/>
            <person name="Haas B."/>
            <person name="Nusbaum C."/>
            <person name="Birren B."/>
        </authorList>
    </citation>
    <scope>NUCLEOTIDE SEQUENCE [LARGE SCALE GENOMIC DNA]</scope>
    <source>
        <strain evidence="1 2">JP610</strain>
    </source>
</reference>
<dbReference type="EMBL" id="KQ245625">
    <property type="protein sequence ID" value="KNC73431.1"/>
    <property type="molecule type" value="Genomic_DNA"/>
</dbReference>
<gene>
    <name evidence="1" type="ORF">SARC_14011</name>
</gene>
<feature type="non-terminal residue" evidence="1">
    <location>
        <position position="162"/>
    </location>
</feature>
<dbReference type="Gene3D" id="3.90.1640.10">
    <property type="entry name" value="inorganic pyrophosphatase (n-terminal core)"/>
    <property type="match status" value="1"/>
</dbReference>
<protein>
    <submittedName>
        <fullName evidence="1">Uncharacterized protein</fullName>
    </submittedName>
</protein>
<dbReference type="SUPFAM" id="SSF64182">
    <property type="entry name" value="DHH phosphoesterases"/>
    <property type="match status" value="1"/>
</dbReference>
<sequence>MAGGVHTQDVSHVLRVFNITQPLLTTSENVVHITNWFLVDHNQAGKVPPGVDLTSVVGVVDHHTLMADAVAMALPGYVVLRAWGSTCAIVTALYIEYGVSIPTHVGGCLLSGIVSDTLLFTSPTTTPNDMVMAGVAEQAAGVNATLLATDLFRAKSNLETFS</sequence>
<accession>A0A0L0FA66</accession>
<dbReference type="Proteomes" id="UP000054560">
    <property type="component" value="Unassembled WGS sequence"/>
</dbReference>
<evidence type="ECO:0000313" key="1">
    <source>
        <dbReference type="EMBL" id="KNC73431.1"/>
    </source>
</evidence>
<name>A0A0L0FA66_9EUKA</name>
<dbReference type="OrthoDB" id="374045at2759"/>
<dbReference type="AlphaFoldDB" id="A0A0L0FA66"/>
<dbReference type="GeneID" id="25914515"/>
<evidence type="ECO:0000313" key="2">
    <source>
        <dbReference type="Proteomes" id="UP000054560"/>
    </source>
</evidence>
<keyword evidence="2" id="KW-1185">Reference proteome</keyword>
<dbReference type="RefSeq" id="XP_014147333.1">
    <property type="nucleotide sequence ID" value="XM_014291858.1"/>
</dbReference>
<proteinExistence type="predicted"/>
<dbReference type="STRING" id="667725.A0A0L0FA66"/>
<organism evidence="1 2">
    <name type="scientific">Sphaeroforma arctica JP610</name>
    <dbReference type="NCBI Taxonomy" id="667725"/>
    <lineage>
        <taxon>Eukaryota</taxon>
        <taxon>Ichthyosporea</taxon>
        <taxon>Ichthyophonida</taxon>
        <taxon>Sphaeroforma</taxon>
    </lineage>
</organism>